<name>A0ABY1NJF7_9BACT</name>
<evidence type="ECO:0000256" key="3">
    <source>
        <dbReference type="ARBA" id="ARBA00022603"/>
    </source>
</evidence>
<dbReference type="Proteomes" id="UP001157911">
    <property type="component" value="Unassembled WGS sequence"/>
</dbReference>
<comment type="function">
    <text evidence="6">Catalyzes the 2'-O-methylation of the ribose of cytidine 1402 (C1402) in 16S rRNA.</text>
</comment>
<dbReference type="EMBL" id="FXUB01000002">
    <property type="protein sequence ID" value="SMP11075.1"/>
    <property type="molecule type" value="Genomic_DNA"/>
</dbReference>
<dbReference type="PANTHER" id="PTHR46111:SF1">
    <property type="entry name" value="RIBOSOMAL RNA SMALL SUBUNIT METHYLTRANSFERASE I"/>
    <property type="match status" value="1"/>
</dbReference>
<comment type="similarity">
    <text evidence="6">Belongs to the methyltransferase superfamily. RsmI family.</text>
</comment>
<reference evidence="8 9" key="1">
    <citation type="submission" date="2017-05" db="EMBL/GenBank/DDBJ databases">
        <authorList>
            <person name="Varghese N."/>
            <person name="Submissions S."/>
        </authorList>
    </citation>
    <scope>NUCLEOTIDE SEQUENCE [LARGE SCALE GENOMIC DNA]</scope>
    <source>
        <strain evidence="8 9">DSM 15522</strain>
    </source>
</reference>
<evidence type="ECO:0000256" key="2">
    <source>
        <dbReference type="ARBA" id="ARBA00022552"/>
    </source>
</evidence>
<keyword evidence="1 6" id="KW-0963">Cytoplasm</keyword>
<dbReference type="HAMAP" id="MF_01877">
    <property type="entry name" value="16SrRNA_methyltr_I"/>
    <property type="match status" value="1"/>
</dbReference>
<dbReference type="InterPro" id="IPR014777">
    <property type="entry name" value="4pyrrole_Mease_sub1"/>
</dbReference>
<keyword evidence="4 6" id="KW-0808">Transferase</keyword>
<dbReference type="RefSeq" id="WP_283400362.1">
    <property type="nucleotide sequence ID" value="NZ_FXUB01000002.1"/>
</dbReference>
<dbReference type="NCBIfam" id="TIGR00096">
    <property type="entry name" value="16S rRNA (cytidine(1402)-2'-O)-methyltransferase"/>
    <property type="match status" value="1"/>
</dbReference>
<keyword evidence="9" id="KW-1185">Reference proteome</keyword>
<proteinExistence type="inferred from homology"/>
<dbReference type="InterPro" id="IPR018063">
    <property type="entry name" value="SAM_MeTrfase_RsmI_CS"/>
</dbReference>
<dbReference type="SUPFAM" id="SSF53790">
    <property type="entry name" value="Tetrapyrrole methylase"/>
    <property type="match status" value="1"/>
</dbReference>
<gene>
    <name evidence="6" type="primary">rsmI</name>
    <name evidence="8" type="ORF">SAMN06265339_0876</name>
</gene>
<dbReference type="EC" id="2.1.1.198" evidence="6"/>
<keyword evidence="2 6" id="KW-0698">rRNA processing</keyword>
<dbReference type="InterPro" id="IPR035996">
    <property type="entry name" value="4pyrrol_Methylase_sf"/>
</dbReference>
<evidence type="ECO:0000259" key="7">
    <source>
        <dbReference type="Pfam" id="PF00590"/>
    </source>
</evidence>
<organism evidence="8 9">
    <name type="scientific">Desulfurobacterium pacificum</name>
    <dbReference type="NCBI Taxonomy" id="240166"/>
    <lineage>
        <taxon>Bacteria</taxon>
        <taxon>Pseudomonadati</taxon>
        <taxon>Aquificota</taxon>
        <taxon>Aquificia</taxon>
        <taxon>Desulfurobacteriales</taxon>
        <taxon>Desulfurobacteriaceae</taxon>
        <taxon>Desulfurobacterium</taxon>
    </lineage>
</organism>
<dbReference type="PIRSF" id="PIRSF005917">
    <property type="entry name" value="MTase_YraL"/>
    <property type="match status" value="1"/>
</dbReference>
<dbReference type="InterPro" id="IPR000878">
    <property type="entry name" value="4pyrrol_Mease"/>
</dbReference>
<keyword evidence="5 6" id="KW-0949">S-adenosyl-L-methionine</keyword>
<evidence type="ECO:0000256" key="1">
    <source>
        <dbReference type="ARBA" id="ARBA00022490"/>
    </source>
</evidence>
<accession>A0ABY1NJF7</accession>
<dbReference type="InterPro" id="IPR014776">
    <property type="entry name" value="4pyrrole_Mease_sub2"/>
</dbReference>
<evidence type="ECO:0000256" key="4">
    <source>
        <dbReference type="ARBA" id="ARBA00022679"/>
    </source>
</evidence>
<dbReference type="Gene3D" id="3.40.1010.10">
    <property type="entry name" value="Cobalt-precorrin-4 Transmethylase, Domain 1"/>
    <property type="match status" value="1"/>
</dbReference>
<evidence type="ECO:0000313" key="8">
    <source>
        <dbReference type="EMBL" id="SMP11075.1"/>
    </source>
</evidence>
<dbReference type="CDD" id="cd11648">
    <property type="entry name" value="RsmI"/>
    <property type="match status" value="1"/>
</dbReference>
<dbReference type="InterPro" id="IPR008189">
    <property type="entry name" value="rRNA_ssu_MeTfrase_I"/>
</dbReference>
<evidence type="ECO:0000256" key="6">
    <source>
        <dbReference type="HAMAP-Rule" id="MF_01877"/>
    </source>
</evidence>
<evidence type="ECO:0000256" key="5">
    <source>
        <dbReference type="ARBA" id="ARBA00022691"/>
    </source>
</evidence>
<protein>
    <recommendedName>
        <fullName evidence="6">Ribosomal RNA small subunit methyltransferase I</fullName>
        <ecNumber evidence="6">2.1.1.198</ecNumber>
    </recommendedName>
    <alternativeName>
        <fullName evidence="6">16S rRNA 2'-O-ribose C1402 methyltransferase</fullName>
    </alternativeName>
    <alternativeName>
        <fullName evidence="6">rRNA (cytidine-2'-O-)-methyltransferase RsmI</fullName>
    </alternativeName>
</protein>
<comment type="caution">
    <text evidence="8">The sequence shown here is derived from an EMBL/GenBank/DDBJ whole genome shotgun (WGS) entry which is preliminary data.</text>
</comment>
<evidence type="ECO:0000313" key="9">
    <source>
        <dbReference type="Proteomes" id="UP001157911"/>
    </source>
</evidence>
<keyword evidence="3 6" id="KW-0489">Methyltransferase</keyword>
<dbReference type="Gene3D" id="3.30.950.10">
    <property type="entry name" value="Methyltransferase, Cobalt-precorrin-4 Transmethylase, Domain 2"/>
    <property type="match status" value="1"/>
</dbReference>
<sequence length="284" mass="31780">MYSGERLGTLYVVATPIGNLEDITLRALNVLKDVDIIACEDTRQTKKLLTHYGIGGKKLVPYHEHNEEQQSEKLLSFLVEGKSIALVSDSGTPCISDPGYRLVKKAREAGIKVVPIPGASAVIAALSASGFPTDAFTFFGFLPKKEGQLRRKLEEIFGYPHTVVCYESPHRLKRTLEIIAEMDSEREIGIFKEITKINELFLKGTAGQLLEELEKRGAFKGEFVILFPPKKEKESDFDVEGMLEELKEGGFSMKEAVKKVRELTNLPKREVYAKALKIFRGDNN</sequence>
<feature type="domain" description="Tetrapyrrole methylase" evidence="7">
    <location>
        <begin position="9"/>
        <end position="209"/>
    </location>
</feature>
<dbReference type="PANTHER" id="PTHR46111">
    <property type="entry name" value="RIBOSOMAL RNA SMALL SUBUNIT METHYLTRANSFERASE I"/>
    <property type="match status" value="1"/>
</dbReference>
<dbReference type="Pfam" id="PF00590">
    <property type="entry name" value="TP_methylase"/>
    <property type="match status" value="1"/>
</dbReference>
<dbReference type="PROSITE" id="PS01296">
    <property type="entry name" value="RSMI"/>
    <property type="match status" value="1"/>
</dbReference>
<comment type="subcellular location">
    <subcellularLocation>
        <location evidence="6">Cytoplasm</location>
    </subcellularLocation>
</comment>
<comment type="catalytic activity">
    <reaction evidence="6">
        <text>cytidine(1402) in 16S rRNA + S-adenosyl-L-methionine = 2'-O-methylcytidine(1402) in 16S rRNA + S-adenosyl-L-homocysteine + H(+)</text>
        <dbReference type="Rhea" id="RHEA:42924"/>
        <dbReference type="Rhea" id="RHEA-COMP:10285"/>
        <dbReference type="Rhea" id="RHEA-COMP:10286"/>
        <dbReference type="ChEBI" id="CHEBI:15378"/>
        <dbReference type="ChEBI" id="CHEBI:57856"/>
        <dbReference type="ChEBI" id="CHEBI:59789"/>
        <dbReference type="ChEBI" id="CHEBI:74495"/>
        <dbReference type="ChEBI" id="CHEBI:82748"/>
        <dbReference type="EC" id="2.1.1.198"/>
    </reaction>
</comment>